<dbReference type="EMBL" id="JAYRBN010000075">
    <property type="protein sequence ID" value="KAL2732388.1"/>
    <property type="molecule type" value="Genomic_DNA"/>
</dbReference>
<evidence type="ECO:0000313" key="2">
    <source>
        <dbReference type="Proteomes" id="UP001607303"/>
    </source>
</evidence>
<keyword evidence="2" id="KW-1185">Reference proteome</keyword>
<comment type="caution">
    <text evidence="1">The sequence shown here is derived from an EMBL/GenBank/DDBJ whole genome shotgun (WGS) entry which is preliminary data.</text>
</comment>
<accession>A0ABD2BHZ2</accession>
<sequence length="64" mass="7157">MVASYSTLSTTSLLFRGVTENLQECSLFGTREIHPLCGTKAMITVAHWIFTVNSFVTIESLFKK</sequence>
<name>A0ABD2BHZ2_VESMC</name>
<dbReference type="AlphaFoldDB" id="A0ABD2BHZ2"/>
<gene>
    <name evidence="1" type="ORF">V1477_014629</name>
</gene>
<protein>
    <submittedName>
        <fullName evidence="1">Uncharacterized protein</fullName>
    </submittedName>
</protein>
<evidence type="ECO:0000313" key="1">
    <source>
        <dbReference type="EMBL" id="KAL2732388.1"/>
    </source>
</evidence>
<organism evidence="1 2">
    <name type="scientific">Vespula maculifrons</name>
    <name type="common">Eastern yellow jacket</name>
    <name type="synonym">Wasp</name>
    <dbReference type="NCBI Taxonomy" id="7453"/>
    <lineage>
        <taxon>Eukaryota</taxon>
        <taxon>Metazoa</taxon>
        <taxon>Ecdysozoa</taxon>
        <taxon>Arthropoda</taxon>
        <taxon>Hexapoda</taxon>
        <taxon>Insecta</taxon>
        <taxon>Pterygota</taxon>
        <taxon>Neoptera</taxon>
        <taxon>Endopterygota</taxon>
        <taxon>Hymenoptera</taxon>
        <taxon>Apocrita</taxon>
        <taxon>Aculeata</taxon>
        <taxon>Vespoidea</taxon>
        <taxon>Vespidae</taxon>
        <taxon>Vespinae</taxon>
        <taxon>Vespula</taxon>
    </lineage>
</organism>
<proteinExistence type="predicted"/>
<dbReference type="Proteomes" id="UP001607303">
    <property type="component" value="Unassembled WGS sequence"/>
</dbReference>
<reference evidence="1 2" key="1">
    <citation type="journal article" date="2024" name="Ann. Entomol. Soc. Am.">
        <title>Genomic analyses of the southern and eastern yellowjacket wasps (Hymenoptera: Vespidae) reveal evolutionary signatures of social life.</title>
        <authorList>
            <person name="Catto M.A."/>
            <person name="Caine P.B."/>
            <person name="Orr S.E."/>
            <person name="Hunt B.G."/>
            <person name="Goodisman M.A.D."/>
        </authorList>
    </citation>
    <scope>NUCLEOTIDE SEQUENCE [LARGE SCALE GENOMIC DNA]</scope>
    <source>
        <strain evidence="1">232</strain>
        <tissue evidence="1">Head and thorax</tissue>
    </source>
</reference>